<dbReference type="PANTHER" id="PTHR46876:SF1">
    <property type="entry name" value="LOW-DENSITY LIPOPROTEIN RECEPTOR-RELATED PROTEIN 11"/>
    <property type="match status" value="1"/>
</dbReference>
<dbReference type="InterPro" id="IPR023415">
    <property type="entry name" value="LDLR_class-A_CS"/>
</dbReference>
<dbReference type="Pfam" id="PF00057">
    <property type="entry name" value="Ldl_recept_a"/>
    <property type="match status" value="1"/>
</dbReference>
<feature type="compositionally biased region" description="Polar residues" evidence="3">
    <location>
        <begin position="150"/>
        <end position="162"/>
    </location>
</feature>
<protein>
    <submittedName>
        <fullName evidence="6">Low-density lipoprotein receptor domain class A</fullName>
    </submittedName>
</protein>
<evidence type="ECO:0000256" key="3">
    <source>
        <dbReference type="SAM" id="MobiDB-lite"/>
    </source>
</evidence>
<dbReference type="SMART" id="SM00192">
    <property type="entry name" value="LDLa"/>
    <property type="match status" value="1"/>
</dbReference>
<proteinExistence type="predicted"/>
<organism evidence="5 6">
    <name type="scientific">Globodera pallida</name>
    <name type="common">Potato cyst nematode worm</name>
    <name type="synonym">Heterodera pallida</name>
    <dbReference type="NCBI Taxonomy" id="36090"/>
    <lineage>
        <taxon>Eukaryota</taxon>
        <taxon>Metazoa</taxon>
        <taxon>Ecdysozoa</taxon>
        <taxon>Nematoda</taxon>
        <taxon>Chromadorea</taxon>
        <taxon>Rhabditida</taxon>
        <taxon>Tylenchina</taxon>
        <taxon>Tylenchomorpha</taxon>
        <taxon>Tylenchoidea</taxon>
        <taxon>Heteroderidae</taxon>
        <taxon>Heteroderinae</taxon>
        <taxon>Globodera</taxon>
    </lineage>
</organism>
<sequence>MPWHSQIAPEANSPHSWHSAAIYHPTGSNKILPALLAWLAAAERKFLLLASGCVAICHGQQPLGGAHGNRREGPPPTNCAEYWQFPCEDGQHCIARYDQCDGIEQCPDASDEKHCQPNERPPNELGRFDTQKQQQQQHERSSTEAEHQQKQTTIATNASGGTSAHEKRVPLELLLMGAAAFVLVAALVHAVMKATRRRRLAARGSAGASARRGFRKGESLVEDEDDLLISQMYG</sequence>
<dbReference type="CDD" id="cd00112">
    <property type="entry name" value="LDLa"/>
    <property type="match status" value="1"/>
</dbReference>
<dbReference type="PROSITE" id="PS01209">
    <property type="entry name" value="LDLRA_1"/>
    <property type="match status" value="1"/>
</dbReference>
<dbReference type="InterPro" id="IPR036055">
    <property type="entry name" value="LDL_receptor-like_sf"/>
</dbReference>
<comment type="caution">
    <text evidence="2">Lacks conserved residue(s) required for the propagation of feature annotation.</text>
</comment>
<keyword evidence="1 2" id="KW-1015">Disulfide bond</keyword>
<keyword evidence="4" id="KW-0472">Membrane</keyword>
<keyword evidence="4" id="KW-1133">Transmembrane helix</keyword>
<evidence type="ECO:0000313" key="6">
    <source>
        <dbReference type="WBParaSite" id="GPLIN_000584900"/>
    </source>
</evidence>
<keyword evidence="4" id="KW-0812">Transmembrane</keyword>
<reference evidence="6" key="2">
    <citation type="submission" date="2016-06" db="UniProtKB">
        <authorList>
            <consortium name="WormBaseParasite"/>
        </authorList>
    </citation>
    <scope>IDENTIFICATION</scope>
</reference>
<evidence type="ECO:0000256" key="4">
    <source>
        <dbReference type="SAM" id="Phobius"/>
    </source>
</evidence>
<evidence type="ECO:0000256" key="2">
    <source>
        <dbReference type="PROSITE-ProRule" id="PRU00124"/>
    </source>
</evidence>
<keyword evidence="5" id="KW-1185">Reference proteome</keyword>
<dbReference type="WBParaSite" id="GPLIN_000584900">
    <property type="protein sequence ID" value="GPLIN_000584900"/>
    <property type="gene ID" value="GPLIN_000584900"/>
</dbReference>
<dbReference type="Proteomes" id="UP000050741">
    <property type="component" value="Unassembled WGS sequence"/>
</dbReference>
<dbReference type="PROSITE" id="PS50068">
    <property type="entry name" value="LDLRA_2"/>
    <property type="match status" value="1"/>
</dbReference>
<evidence type="ECO:0000313" key="5">
    <source>
        <dbReference type="Proteomes" id="UP000050741"/>
    </source>
</evidence>
<accession>A0A183BZ08</accession>
<feature type="compositionally biased region" description="Basic and acidic residues" evidence="3">
    <location>
        <begin position="137"/>
        <end position="149"/>
    </location>
</feature>
<name>A0A183BZ08_GLOPA</name>
<dbReference type="PANTHER" id="PTHR46876">
    <property type="entry name" value="LOW-DENSITY LIPOPROTEIN RECEPTOR-RELATED PROTEIN 11"/>
    <property type="match status" value="1"/>
</dbReference>
<reference evidence="5" key="1">
    <citation type="submission" date="2014-05" db="EMBL/GenBank/DDBJ databases">
        <title>The genome and life-stage specific transcriptomes of Globodera pallida elucidate key aspects of plant parasitism by a cyst nematode.</title>
        <authorList>
            <person name="Cotton J.A."/>
            <person name="Lilley C.J."/>
            <person name="Jones L.M."/>
            <person name="Kikuchi T."/>
            <person name="Reid A.J."/>
            <person name="Thorpe P."/>
            <person name="Tsai I.J."/>
            <person name="Beasley H."/>
            <person name="Blok V."/>
            <person name="Cock P.J.A."/>
            <person name="Van den Akker S.E."/>
            <person name="Holroyd N."/>
            <person name="Hunt M."/>
            <person name="Mantelin S."/>
            <person name="Naghra H."/>
            <person name="Pain A."/>
            <person name="Palomares-Rius J.E."/>
            <person name="Zarowiecki M."/>
            <person name="Berriman M."/>
            <person name="Jones J.T."/>
            <person name="Urwin P.E."/>
        </authorList>
    </citation>
    <scope>NUCLEOTIDE SEQUENCE [LARGE SCALE GENOMIC DNA]</scope>
    <source>
        <strain evidence="5">Lindley</strain>
    </source>
</reference>
<feature type="transmembrane region" description="Helical" evidence="4">
    <location>
        <begin position="173"/>
        <end position="192"/>
    </location>
</feature>
<feature type="disulfide bond" evidence="2">
    <location>
        <begin position="100"/>
        <end position="115"/>
    </location>
</feature>
<evidence type="ECO:0000256" key="1">
    <source>
        <dbReference type="ARBA" id="ARBA00023157"/>
    </source>
</evidence>
<feature type="region of interest" description="Disordered" evidence="3">
    <location>
        <begin position="108"/>
        <end position="164"/>
    </location>
</feature>
<dbReference type="SUPFAM" id="SSF57424">
    <property type="entry name" value="LDL receptor-like module"/>
    <property type="match status" value="1"/>
</dbReference>
<dbReference type="Gene3D" id="4.10.400.10">
    <property type="entry name" value="Low-density Lipoprotein Receptor"/>
    <property type="match status" value="1"/>
</dbReference>
<dbReference type="InterPro" id="IPR002172">
    <property type="entry name" value="LDrepeatLR_classA_rpt"/>
</dbReference>
<dbReference type="AlphaFoldDB" id="A0A183BZ08"/>